<gene>
    <name evidence="1" type="ORF">ENR15_22015</name>
</gene>
<accession>A0A7C3VPX9</accession>
<evidence type="ECO:0000313" key="1">
    <source>
        <dbReference type="EMBL" id="HGG03238.1"/>
    </source>
</evidence>
<dbReference type="EMBL" id="DSPX01000224">
    <property type="protein sequence ID" value="HGG03238.1"/>
    <property type="molecule type" value="Genomic_DNA"/>
</dbReference>
<organism evidence="1">
    <name type="scientific">Planktothricoides sp. SpSt-374</name>
    <dbReference type="NCBI Taxonomy" id="2282167"/>
    <lineage>
        <taxon>Bacteria</taxon>
        <taxon>Bacillati</taxon>
        <taxon>Cyanobacteriota</taxon>
        <taxon>Cyanophyceae</taxon>
        <taxon>Oscillatoriophycideae</taxon>
        <taxon>Oscillatoriales</taxon>
        <taxon>Oscillatoriaceae</taxon>
        <taxon>Planktothricoides</taxon>
    </lineage>
</organism>
<reference evidence="1" key="1">
    <citation type="journal article" date="2020" name="mSystems">
        <title>Genome- and Community-Level Interaction Insights into Carbon Utilization and Element Cycling Functions of Hydrothermarchaeota in Hydrothermal Sediment.</title>
        <authorList>
            <person name="Zhou Z."/>
            <person name="Liu Y."/>
            <person name="Xu W."/>
            <person name="Pan J."/>
            <person name="Luo Z.H."/>
            <person name="Li M."/>
        </authorList>
    </citation>
    <scope>NUCLEOTIDE SEQUENCE [LARGE SCALE GENOMIC DNA]</scope>
    <source>
        <strain evidence="1">SpSt-374</strain>
    </source>
</reference>
<comment type="caution">
    <text evidence="1">The sequence shown here is derived from an EMBL/GenBank/DDBJ whole genome shotgun (WGS) entry which is preliminary data.</text>
</comment>
<sequence length="134" mass="14970">MFLNQLPKIAKQKLEPMLVGGFLLAAASLMLFSLSEPTARVRPVNPALFCEEMVLPKAQLSGEQLAKLLTVPEPAARTKVQEILKQPYCRLPSLSVRVGAITDRDAYPLAFDPQTWLVVLYEGENYVGYGFKRF</sequence>
<proteinExistence type="predicted"/>
<protein>
    <submittedName>
        <fullName evidence="1">Uncharacterized protein</fullName>
    </submittedName>
</protein>
<name>A0A7C3VPX9_9CYAN</name>
<dbReference type="AlphaFoldDB" id="A0A7C3VPX9"/>